<comment type="function">
    <text evidence="5">ATP-dependent carboxylate-amine ligase which exhibits weak glutamate--cysteine ligase activity.</text>
</comment>
<dbReference type="InterPro" id="IPR011793">
    <property type="entry name" value="YbdK"/>
</dbReference>
<evidence type="ECO:0000256" key="2">
    <source>
        <dbReference type="ARBA" id="ARBA00022741"/>
    </source>
</evidence>
<comment type="similarity">
    <text evidence="5">Belongs to the glutamate--cysteine ligase type 2 family. YbdK subfamily.</text>
</comment>
<accession>W9GUT2</accession>
<evidence type="ECO:0000256" key="1">
    <source>
        <dbReference type="ARBA" id="ARBA00022598"/>
    </source>
</evidence>
<dbReference type="EC" id="6.3.2.2" evidence="5"/>
<dbReference type="RefSeq" id="WP_034712760.1">
    <property type="nucleotide sequence ID" value="NZ_AWQS01000007.1"/>
</dbReference>
<dbReference type="EMBL" id="AWQS01000007">
    <property type="protein sequence ID" value="EWT07629.1"/>
    <property type="molecule type" value="Genomic_DNA"/>
</dbReference>
<evidence type="ECO:0000256" key="3">
    <source>
        <dbReference type="ARBA" id="ARBA00022840"/>
    </source>
</evidence>
<comment type="catalytic activity">
    <reaction evidence="4 5">
        <text>L-cysteine + L-glutamate + ATP = gamma-L-glutamyl-L-cysteine + ADP + phosphate + H(+)</text>
        <dbReference type="Rhea" id="RHEA:13285"/>
        <dbReference type="ChEBI" id="CHEBI:15378"/>
        <dbReference type="ChEBI" id="CHEBI:29985"/>
        <dbReference type="ChEBI" id="CHEBI:30616"/>
        <dbReference type="ChEBI" id="CHEBI:35235"/>
        <dbReference type="ChEBI" id="CHEBI:43474"/>
        <dbReference type="ChEBI" id="CHEBI:58173"/>
        <dbReference type="ChEBI" id="CHEBI:456216"/>
        <dbReference type="EC" id="6.3.2.2"/>
    </reaction>
</comment>
<dbReference type="InterPro" id="IPR014746">
    <property type="entry name" value="Gln_synth/guanido_kin_cat_dom"/>
</dbReference>
<dbReference type="NCBIfam" id="NF010041">
    <property type="entry name" value="PRK13517.1-1"/>
    <property type="match status" value="1"/>
</dbReference>
<sequence>MTRTVGVEEEMILVDLGTGRPLSVSGAVLAKATQSLGQDPAAKVGIVPRGAVEGEFQQQQLEIHTSPVVDLADLDAELRHWRGLAIELAESVGAGLVALGTSPMAFAPRSVPSPRYQEIRDLLGLTARQHLTCACHVHVNVESDEEGVAVMDRVRVWLPVLLAVSANSPYWQGEDTGYASYRTQALTLWPSFGPPERFGSAAAYHRLVSIMLDSGALLDEGMIYWDMRLSARYPTVEIRSADVCLDVADTVFVAALCRGLVESAARDWRRGEPAPDVPTSLLRVATWQAARYGVDGDLIDPLTMRRAPARDVVASLVSYVAAALDECGDRLVVDRGAERLWTRGAGASRQRRTMEGTGRLVDVVEEAVRLTAGQDA</sequence>
<dbReference type="InterPro" id="IPR050141">
    <property type="entry name" value="GCL_type2/YbdK_subfam"/>
</dbReference>
<gene>
    <name evidence="6" type="ORF">N864_03330</name>
</gene>
<dbReference type="Proteomes" id="UP000019494">
    <property type="component" value="Unassembled WGS sequence"/>
</dbReference>
<dbReference type="HAMAP" id="MF_01609">
    <property type="entry name" value="Glu_cys_ligase_2"/>
    <property type="match status" value="1"/>
</dbReference>
<evidence type="ECO:0000313" key="6">
    <source>
        <dbReference type="EMBL" id="EWT07629.1"/>
    </source>
</evidence>
<keyword evidence="3 5" id="KW-0067">ATP-binding</keyword>
<dbReference type="InterPro" id="IPR006336">
    <property type="entry name" value="GCS2"/>
</dbReference>
<organism evidence="6 7">
    <name type="scientific">Intrasporangium chromatireducens Q5-1</name>
    <dbReference type="NCBI Taxonomy" id="584657"/>
    <lineage>
        <taxon>Bacteria</taxon>
        <taxon>Bacillati</taxon>
        <taxon>Actinomycetota</taxon>
        <taxon>Actinomycetes</taxon>
        <taxon>Micrococcales</taxon>
        <taxon>Intrasporangiaceae</taxon>
        <taxon>Intrasporangium</taxon>
    </lineage>
</organism>
<dbReference type="NCBIfam" id="TIGR02050">
    <property type="entry name" value="gshA_cyan_rel"/>
    <property type="match status" value="1"/>
</dbReference>
<dbReference type="GO" id="GO:0004357">
    <property type="term" value="F:glutamate-cysteine ligase activity"/>
    <property type="evidence" value="ECO:0007669"/>
    <property type="project" value="UniProtKB-EC"/>
</dbReference>
<protein>
    <recommendedName>
        <fullName evidence="5">Putative glutamate--cysteine ligase 2</fullName>
        <ecNumber evidence="5">6.3.2.2</ecNumber>
    </recommendedName>
    <alternativeName>
        <fullName evidence="5">Gamma-glutamylcysteine synthetase 2</fullName>
        <shortName evidence="5">GCS 2</shortName>
        <shortName evidence="5">Gamma-GCS 2</shortName>
    </alternativeName>
</protein>
<dbReference type="AlphaFoldDB" id="W9GUT2"/>
<dbReference type="Gene3D" id="3.30.590.20">
    <property type="match status" value="1"/>
</dbReference>
<dbReference type="Pfam" id="PF04107">
    <property type="entry name" value="GCS2"/>
    <property type="match status" value="1"/>
</dbReference>
<keyword evidence="1 5" id="KW-0436">Ligase</keyword>
<evidence type="ECO:0000256" key="4">
    <source>
        <dbReference type="ARBA" id="ARBA00048819"/>
    </source>
</evidence>
<dbReference type="SUPFAM" id="SSF55931">
    <property type="entry name" value="Glutamine synthetase/guanido kinase"/>
    <property type="match status" value="1"/>
</dbReference>
<keyword evidence="7" id="KW-1185">Reference proteome</keyword>
<name>W9GUT2_9MICO</name>
<dbReference type="GO" id="GO:0042398">
    <property type="term" value="P:modified amino acid biosynthetic process"/>
    <property type="evidence" value="ECO:0007669"/>
    <property type="project" value="InterPro"/>
</dbReference>
<dbReference type="PATRIC" id="fig|584657.3.peg.375"/>
<dbReference type="OrthoDB" id="9803842at2"/>
<proteinExistence type="inferred from homology"/>
<reference evidence="7" key="1">
    <citation type="submission" date="2013-08" db="EMBL/GenBank/DDBJ databases">
        <title>Intrasporangium oryzae NRRL B-24470.</title>
        <authorList>
            <person name="Liu H."/>
            <person name="Wang G."/>
        </authorList>
    </citation>
    <scope>NUCLEOTIDE SEQUENCE [LARGE SCALE GENOMIC DNA]</scope>
    <source>
        <strain evidence="7">Q5-1</strain>
    </source>
</reference>
<comment type="caution">
    <text evidence="6">The sequence shown here is derived from an EMBL/GenBank/DDBJ whole genome shotgun (WGS) entry which is preliminary data.</text>
</comment>
<dbReference type="PANTHER" id="PTHR36510:SF1">
    <property type="entry name" value="GLUTAMATE--CYSTEINE LIGASE 2-RELATED"/>
    <property type="match status" value="1"/>
</dbReference>
<evidence type="ECO:0000256" key="5">
    <source>
        <dbReference type="HAMAP-Rule" id="MF_01609"/>
    </source>
</evidence>
<keyword evidence="2 5" id="KW-0547">Nucleotide-binding</keyword>
<dbReference type="GO" id="GO:0005524">
    <property type="term" value="F:ATP binding"/>
    <property type="evidence" value="ECO:0007669"/>
    <property type="project" value="UniProtKB-KW"/>
</dbReference>
<evidence type="ECO:0000313" key="7">
    <source>
        <dbReference type="Proteomes" id="UP000019494"/>
    </source>
</evidence>
<dbReference type="PANTHER" id="PTHR36510">
    <property type="entry name" value="GLUTAMATE--CYSTEINE LIGASE 2-RELATED"/>
    <property type="match status" value="1"/>
</dbReference>